<sequence length="271" mass="29054">MRLLLLSLCVGLALAHPMHNAPGLGDIFGDDTFDDSPIDTSTEVFPRPPRLPPIATNEGPGFVDLLPTTTAGKRIKSSSTAASVGSASLAAINTLLSSTTSLASTPTTTIPLDYTPLLPVVPPTETPGDTSTTSSAAAQWKIIGVTTVGIAVVAGFLLCILYYDALWGCMLAMVGKKKRKNKGTEDLVPDWARGEWEYKIASEDGHRYPTMASLESMAKNLKSPNPDPHSLVPSRLPSIYIPKLEPHPLEPLFRRPSVVQHPILLSPNLQR</sequence>
<evidence type="ECO:0000256" key="1">
    <source>
        <dbReference type="SAM" id="Phobius"/>
    </source>
</evidence>
<feature type="transmembrane region" description="Helical" evidence="1">
    <location>
        <begin position="148"/>
        <end position="174"/>
    </location>
</feature>
<keyword evidence="1" id="KW-0472">Membrane</keyword>
<organism evidence="3 4">
    <name type="scientific">Mycena indigotica</name>
    <dbReference type="NCBI Taxonomy" id="2126181"/>
    <lineage>
        <taxon>Eukaryota</taxon>
        <taxon>Fungi</taxon>
        <taxon>Dikarya</taxon>
        <taxon>Basidiomycota</taxon>
        <taxon>Agaricomycotina</taxon>
        <taxon>Agaricomycetes</taxon>
        <taxon>Agaricomycetidae</taxon>
        <taxon>Agaricales</taxon>
        <taxon>Marasmiineae</taxon>
        <taxon>Mycenaceae</taxon>
        <taxon>Mycena</taxon>
    </lineage>
</organism>
<feature type="signal peptide" evidence="2">
    <location>
        <begin position="1"/>
        <end position="15"/>
    </location>
</feature>
<reference evidence="3" key="1">
    <citation type="submission" date="2020-05" db="EMBL/GenBank/DDBJ databases">
        <title>Mycena genomes resolve the evolution of fungal bioluminescence.</title>
        <authorList>
            <person name="Tsai I.J."/>
        </authorList>
    </citation>
    <scope>NUCLEOTIDE SEQUENCE</scope>
    <source>
        <strain evidence="3">171206Taipei</strain>
    </source>
</reference>
<evidence type="ECO:0000256" key="2">
    <source>
        <dbReference type="SAM" id="SignalP"/>
    </source>
</evidence>
<gene>
    <name evidence="3" type="ORF">MIND_00507300</name>
</gene>
<dbReference type="GeneID" id="59344382"/>
<feature type="chain" id="PRO_5034347890" evidence="2">
    <location>
        <begin position="16"/>
        <end position="271"/>
    </location>
</feature>
<evidence type="ECO:0000313" key="3">
    <source>
        <dbReference type="EMBL" id="KAF7307139.1"/>
    </source>
</evidence>
<keyword evidence="2" id="KW-0732">Signal</keyword>
<proteinExistence type="predicted"/>
<comment type="caution">
    <text evidence="3">The sequence shown here is derived from an EMBL/GenBank/DDBJ whole genome shotgun (WGS) entry which is preliminary data.</text>
</comment>
<dbReference type="OrthoDB" id="3266475at2759"/>
<keyword evidence="1" id="KW-0812">Transmembrane</keyword>
<dbReference type="Proteomes" id="UP000636479">
    <property type="component" value="Unassembled WGS sequence"/>
</dbReference>
<dbReference type="AlphaFoldDB" id="A0A8H6W622"/>
<evidence type="ECO:0000313" key="4">
    <source>
        <dbReference type="Proteomes" id="UP000636479"/>
    </source>
</evidence>
<name>A0A8H6W622_9AGAR</name>
<protein>
    <submittedName>
        <fullName evidence="3">ABC transporter protein</fullName>
    </submittedName>
</protein>
<dbReference type="EMBL" id="JACAZF010000004">
    <property type="protein sequence ID" value="KAF7307139.1"/>
    <property type="molecule type" value="Genomic_DNA"/>
</dbReference>
<keyword evidence="1" id="KW-1133">Transmembrane helix</keyword>
<dbReference type="RefSeq" id="XP_037222158.1">
    <property type="nucleotide sequence ID" value="XM_037361866.1"/>
</dbReference>
<keyword evidence="4" id="KW-1185">Reference proteome</keyword>
<accession>A0A8H6W622</accession>